<feature type="transmembrane region" description="Helical" evidence="1">
    <location>
        <begin position="65"/>
        <end position="86"/>
    </location>
</feature>
<evidence type="ECO:0000256" key="1">
    <source>
        <dbReference type="SAM" id="Phobius"/>
    </source>
</evidence>
<keyword evidence="1" id="KW-1133">Transmembrane helix</keyword>
<evidence type="ECO:0000313" key="3">
    <source>
        <dbReference type="EMBL" id="STX61635.1"/>
    </source>
</evidence>
<evidence type="ECO:0000313" key="5">
    <source>
        <dbReference type="Proteomes" id="UP000254040"/>
    </source>
</evidence>
<dbReference type="Proteomes" id="UP000054985">
    <property type="component" value="Unassembled WGS sequence"/>
</dbReference>
<keyword evidence="1" id="KW-0812">Transmembrane</keyword>
<protein>
    <submittedName>
        <fullName evidence="3">Uncharacterized protein</fullName>
    </submittedName>
</protein>
<name>A0A378JSE2_9GAMM</name>
<dbReference type="RefSeq" id="WP_028383210.1">
    <property type="nucleotide sequence ID" value="NZ_CAAAJG010000007.1"/>
</dbReference>
<sequence length="249" mass="28840">MSDINQNPAKNLGIFSVLDAATEIKFFLLAVAFVLWVDNVFLYFHQPAILELMSNSALQNASLSFKLIFILVAFSFMTSIVLPVFCRLANELYLQFLWNGVEKIFGFDQRNYETPSDYVYAHELQKAAHVAKDKFLIDIYNAYEKVKFERERSINKIASLALCNLFLLCINYFHYGQGNTVSRSLLTYSGSSQLIWFCIAGLLLLVFIRFHIDDRQLVFCPGLYQDLDEKKKQNFPQTEPMEQIRNSIF</sequence>
<accession>A0A378JSE2</accession>
<dbReference type="EMBL" id="LNYN01000012">
    <property type="protein sequence ID" value="KTD37572.1"/>
    <property type="molecule type" value="Genomic_DNA"/>
</dbReference>
<evidence type="ECO:0000313" key="2">
    <source>
        <dbReference type="EMBL" id="KTD37572.1"/>
    </source>
</evidence>
<proteinExistence type="predicted"/>
<feature type="transmembrane region" description="Helical" evidence="1">
    <location>
        <begin position="194"/>
        <end position="212"/>
    </location>
</feature>
<keyword evidence="1" id="KW-0472">Membrane</keyword>
<reference evidence="2 4" key="1">
    <citation type="submission" date="2015-11" db="EMBL/GenBank/DDBJ databases">
        <title>Genomic analysis of 38 Legionella species identifies large and diverse effector repertoires.</title>
        <authorList>
            <person name="Burstein D."/>
            <person name="Amaro F."/>
            <person name="Zusman T."/>
            <person name="Lifshitz Z."/>
            <person name="Cohen O."/>
            <person name="Gilbert J.A."/>
            <person name="Pupko T."/>
            <person name="Shuman H.A."/>
            <person name="Segal G."/>
        </authorList>
    </citation>
    <scope>NUCLEOTIDE SEQUENCE [LARGE SCALE GENOMIC DNA]</scope>
    <source>
        <strain evidence="2 4">ATCC 43877</strain>
    </source>
</reference>
<reference evidence="3 5" key="2">
    <citation type="submission" date="2018-06" db="EMBL/GenBank/DDBJ databases">
        <authorList>
            <consortium name="Pathogen Informatics"/>
            <person name="Doyle S."/>
        </authorList>
    </citation>
    <scope>NUCLEOTIDE SEQUENCE [LARGE SCALE GENOMIC DNA]</scope>
    <source>
        <strain evidence="3 5">NCTC12239</strain>
    </source>
</reference>
<feature type="transmembrane region" description="Helical" evidence="1">
    <location>
        <begin position="157"/>
        <end position="174"/>
    </location>
</feature>
<dbReference type="EMBL" id="UGOG01000001">
    <property type="protein sequence ID" value="STX61635.1"/>
    <property type="molecule type" value="Genomic_DNA"/>
</dbReference>
<evidence type="ECO:0000313" key="4">
    <source>
        <dbReference type="Proteomes" id="UP000054985"/>
    </source>
</evidence>
<dbReference type="Proteomes" id="UP000254040">
    <property type="component" value="Unassembled WGS sequence"/>
</dbReference>
<keyword evidence="4" id="KW-1185">Reference proteome</keyword>
<dbReference type="AlphaFoldDB" id="A0A378JSE2"/>
<organism evidence="3 5">
    <name type="scientific">Legionella moravica</name>
    <dbReference type="NCBI Taxonomy" id="39962"/>
    <lineage>
        <taxon>Bacteria</taxon>
        <taxon>Pseudomonadati</taxon>
        <taxon>Pseudomonadota</taxon>
        <taxon>Gammaproteobacteria</taxon>
        <taxon>Legionellales</taxon>
        <taxon>Legionellaceae</taxon>
        <taxon>Legionella</taxon>
    </lineage>
</organism>
<gene>
    <name evidence="2" type="ORF">Lmor_0435</name>
    <name evidence="3" type="ORF">NCTC12239_00552</name>
</gene>